<protein>
    <recommendedName>
        <fullName evidence="10">Clp R domain-containing protein</fullName>
    </recommendedName>
</protein>
<reference evidence="11 12" key="1">
    <citation type="journal article" date="2019" name="Genome Biol. Evol.">
        <title>Insights into the evolution of the New World diploid cottons (Gossypium, subgenus Houzingenia) based on genome sequencing.</title>
        <authorList>
            <person name="Grover C.E."/>
            <person name="Arick M.A. 2nd"/>
            <person name="Thrash A."/>
            <person name="Conover J.L."/>
            <person name="Sanders W.S."/>
            <person name="Peterson D.G."/>
            <person name="Frelichowski J.E."/>
            <person name="Scheffler J.A."/>
            <person name="Scheffler B.E."/>
            <person name="Wendel J.F."/>
        </authorList>
    </citation>
    <scope>NUCLEOTIDE SEQUENCE [LARGE SCALE GENOMIC DNA]</scope>
    <source>
        <strain evidence="11">5</strain>
        <tissue evidence="11">Leaf</tissue>
    </source>
</reference>
<dbReference type="FunFam" id="3.40.50.300:FF:000010">
    <property type="entry name" value="Chaperone clpB 1, putative"/>
    <property type="match status" value="1"/>
</dbReference>
<evidence type="ECO:0000256" key="4">
    <source>
        <dbReference type="ARBA" id="ARBA00022840"/>
    </source>
</evidence>
<dbReference type="InterPro" id="IPR001270">
    <property type="entry name" value="ClpA/B"/>
</dbReference>
<keyword evidence="6 8" id="KW-0143">Chaperone</keyword>
<dbReference type="PANTHER" id="PTHR11638">
    <property type="entry name" value="ATP-DEPENDENT CLP PROTEASE"/>
    <property type="match status" value="1"/>
</dbReference>
<dbReference type="InterPro" id="IPR003959">
    <property type="entry name" value="ATPase_AAA_core"/>
</dbReference>
<dbReference type="EMBL" id="JABEZY010000012">
    <property type="protein sequence ID" value="MBA0750443.1"/>
    <property type="molecule type" value="Genomic_DNA"/>
</dbReference>
<dbReference type="GO" id="GO:0005524">
    <property type="term" value="F:ATP binding"/>
    <property type="evidence" value="ECO:0007669"/>
    <property type="project" value="UniProtKB-KW"/>
</dbReference>
<proteinExistence type="inferred from homology"/>
<sequence>MAAASSSVASLSGVSLCATRSFSNKNNLFSLHPCISLSFPSKPNSLNSFKPLHLRKNGVLDKFCRTSSRPFVVRCEASAGRITQQEFTEMAWQAIVSSPDVARENKHQIVETEHLMKALLEQKNGLARRIFAKVGVDNTRLLEATDKFIQRQPKVLGESAGSMLGRDLEALIQRAREYKKDYGDSFVSIEHLVLGFTQDQRFGKQLFTDFQISDQSLKSAVESIRGRQSVIDQDPEGKYEALEKYGKDLTAMAREGKLDPVIGRDDEIRRCIQILSRRTKNNPVLIGEPGVGKTAISEGLAQRIVAGDVPQALTDRKLISLDMGALIAGAKYRGEFEDRLKAVLKEVTESDGQIILFIDEIHTVVGAGATNGAMDAGNLLKPMLGRGELRCIGATTLDEYRKYIEKDPALERRFQQVYVGQPSVEDTVSILRGLRERYELHHGVRVSDSALVEAAILSDRYISGRFLPDKAIDLVDEAAAKLKMEITSKPTSLDEINRSVLKLEMERLSLTNDTDKASRDRLSRLESELSLLKKRQAELTEQWEHEKTVMTRIQSIKEEIDRVNVEIQQAEREYDLNRAAELKYGSLNSLQRQLADAENELDEYMKSGKSMLREEVTGNDIAEVVSKWTGIPVSKLQQSEKEKLLHLEEVLHKRVVGQEPAVTSVAEAIQRSRAGLSDPRRPIASFMFMGPTGVGKTELAKALASYLFNTEEALVRIDMSEYMEKHAVSRLIGAPPGYVGYEEGGQLTEIVRRRPYAVILFDEIEKAHGDVFNVFLQILDDGRVTDSQGRTVSFTNTVIIMTSNVGSQYILNSDEDTPKNIAYGTIKQRVMEAARAVFRPEFMNRVDEYIVFQPLDREEISSIVRLQLERVQKRISDKKIKLQITDAAVQLLGNLGYDPNYGARPVKRVIQQNVENELAKGILRGEFKDEDTILVETEQTAVPNGLIPQQKLVFKRLNGDLDTQATGSQEALSKIV</sequence>
<dbReference type="Pfam" id="PF10431">
    <property type="entry name" value="ClpB_D2-small"/>
    <property type="match status" value="1"/>
</dbReference>
<dbReference type="InterPro" id="IPR027417">
    <property type="entry name" value="P-loop_NTPase"/>
</dbReference>
<name>A0A7J9CPM4_GOSGO</name>
<dbReference type="GO" id="GO:0005737">
    <property type="term" value="C:cytoplasm"/>
    <property type="evidence" value="ECO:0007669"/>
    <property type="project" value="InterPro"/>
</dbReference>
<dbReference type="GO" id="GO:0016887">
    <property type="term" value="F:ATP hydrolysis activity"/>
    <property type="evidence" value="ECO:0007669"/>
    <property type="project" value="InterPro"/>
</dbReference>
<dbReference type="FunFam" id="3.40.50.300:FF:000025">
    <property type="entry name" value="ATP-dependent Clp protease subunit"/>
    <property type="match status" value="1"/>
</dbReference>
<dbReference type="FunFam" id="1.10.8.60:FF:000017">
    <property type="entry name" value="ATP-dependent chaperone ClpB"/>
    <property type="match status" value="1"/>
</dbReference>
<dbReference type="InterPro" id="IPR041546">
    <property type="entry name" value="ClpA/ClpB_AAA_lid"/>
</dbReference>
<dbReference type="FunFam" id="1.10.1780.10:FF:000006">
    <property type="entry name" value="Chaperone protein ClpB3, chloroplastic"/>
    <property type="match status" value="1"/>
</dbReference>
<evidence type="ECO:0000256" key="3">
    <source>
        <dbReference type="ARBA" id="ARBA00022741"/>
    </source>
</evidence>
<dbReference type="Gene3D" id="1.10.1780.10">
    <property type="entry name" value="Clp, N-terminal domain"/>
    <property type="match status" value="1"/>
</dbReference>
<evidence type="ECO:0000259" key="10">
    <source>
        <dbReference type="PROSITE" id="PS51903"/>
    </source>
</evidence>
<evidence type="ECO:0000256" key="1">
    <source>
        <dbReference type="ARBA" id="ARBA00008675"/>
    </source>
</evidence>
<dbReference type="InterPro" id="IPR036628">
    <property type="entry name" value="Clp_N_dom_sf"/>
</dbReference>
<feature type="domain" description="Clp R" evidence="10">
    <location>
        <begin position="83"/>
        <end position="227"/>
    </location>
</feature>
<dbReference type="SUPFAM" id="SSF52540">
    <property type="entry name" value="P-loop containing nucleoside triphosphate hydrolases"/>
    <property type="match status" value="2"/>
</dbReference>
<dbReference type="NCBIfam" id="TIGR03346">
    <property type="entry name" value="chaperone_ClpB"/>
    <property type="match status" value="1"/>
</dbReference>
<dbReference type="PROSITE" id="PS00871">
    <property type="entry name" value="CLPAB_2"/>
    <property type="match status" value="1"/>
</dbReference>
<dbReference type="Proteomes" id="UP000593579">
    <property type="component" value="Unassembled WGS sequence"/>
</dbReference>
<accession>A0A7J9CPM4</accession>
<dbReference type="CDD" id="cd00009">
    <property type="entry name" value="AAA"/>
    <property type="match status" value="1"/>
</dbReference>
<dbReference type="GO" id="GO:0042026">
    <property type="term" value="P:protein refolding"/>
    <property type="evidence" value="ECO:0007669"/>
    <property type="project" value="InterPro"/>
</dbReference>
<dbReference type="InterPro" id="IPR028299">
    <property type="entry name" value="ClpA/B_CS2"/>
</dbReference>
<dbReference type="CDD" id="cd19499">
    <property type="entry name" value="RecA-like_ClpB_Hsp104-like"/>
    <property type="match status" value="1"/>
</dbReference>
<dbReference type="Gene3D" id="1.10.8.60">
    <property type="match status" value="1"/>
</dbReference>
<evidence type="ECO:0000256" key="5">
    <source>
        <dbReference type="ARBA" id="ARBA00022946"/>
    </source>
</evidence>
<dbReference type="OrthoDB" id="47330at2759"/>
<dbReference type="InterPro" id="IPR018368">
    <property type="entry name" value="ClpA/B_CS1"/>
</dbReference>
<comment type="similarity">
    <text evidence="1 8">Belongs to the ClpA/ClpB family.</text>
</comment>
<dbReference type="PANTHER" id="PTHR11638:SF18">
    <property type="entry name" value="HEAT SHOCK PROTEIN 104"/>
    <property type="match status" value="1"/>
</dbReference>
<comment type="caution">
    <text evidence="11">The sequence shown here is derived from an EMBL/GenBank/DDBJ whole genome shotgun (WGS) entry which is preliminary data.</text>
</comment>
<feature type="coiled-coil region" evidence="9">
    <location>
        <begin position="522"/>
        <end position="614"/>
    </location>
</feature>
<dbReference type="Pfam" id="PF17871">
    <property type="entry name" value="AAA_lid_9"/>
    <property type="match status" value="1"/>
</dbReference>
<dbReference type="InterPro" id="IPR017730">
    <property type="entry name" value="Chaperonin_ClpB"/>
</dbReference>
<dbReference type="FunFam" id="3.40.50.300:FF:000120">
    <property type="entry name" value="ATP-dependent chaperone ClpB"/>
    <property type="match status" value="1"/>
</dbReference>
<evidence type="ECO:0000313" key="11">
    <source>
        <dbReference type="EMBL" id="MBA0750443.1"/>
    </source>
</evidence>
<dbReference type="SUPFAM" id="SSF81923">
    <property type="entry name" value="Double Clp-N motif"/>
    <property type="match status" value="1"/>
</dbReference>
<dbReference type="PRINTS" id="PR00300">
    <property type="entry name" value="CLPPROTEASEA"/>
</dbReference>
<dbReference type="InterPro" id="IPR019489">
    <property type="entry name" value="Clp_ATPase_C"/>
</dbReference>
<keyword evidence="9" id="KW-0175">Coiled coil</keyword>
<evidence type="ECO:0000256" key="8">
    <source>
        <dbReference type="RuleBase" id="RU004432"/>
    </source>
</evidence>
<keyword evidence="12" id="KW-1185">Reference proteome</keyword>
<evidence type="ECO:0000256" key="6">
    <source>
        <dbReference type="ARBA" id="ARBA00023186"/>
    </source>
</evidence>
<dbReference type="SMART" id="SM01086">
    <property type="entry name" value="ClpB_D2-small"/>
    <property type="match status" value="1"/>
</dbReference>
<keyword evidence="3 8" id="KW-0547">Nucleotide-binding</keyword>
<keyword evidence="2 7" id="KW-0677">Repeat</keyword>
<dbReference type="Gene3D" id="3.40.50.300">
    <property type="entry name" value="P-loop containing nucleotide triphosphate hydrolases"/>
    <property type="match status" value="3"/>
</dbReference>
<dbReference type="PROSITE" id="PS00870">
    <property type="entry name" value="CLPAB_1"/>
    <property type="match status" value="1"/>
</dbReference>
<dbReference type="AlphaFoldDB" id="A0A7J9CPM4"/>
<dbReference type="Pfam" id="PF07724">
    <property type="entry name" value="AAA_2"/>
    <property type="match status" value="1"/>
</dbReference>
<evidence type="ECO:0000256" key="2">
    <source>
        <dbReference type="ARBA" id="ARBA00022737"/>
    </source>
</evidence>
<keyword evidence="4 8" id="KW-0067">ATP-binding</keyword>
<dbReference type="SMART" id="SM00382">
    <property type="entry name" value="AAA"/>
    <property type="match status" value="2"/>
</dbReference>
<dbReference type="InterPro" id="IPR004176">
    <property type="entry name" value="Clp_R_N"/>
</dbReference>
<keyword evidence="5" id="KW-0809">Transit peptide</keyword>
<dbReference type="InterPro" id="IPR050130">
    <property type="entry name" value="ClpA_ClpB"/>
</dbReference>
<dbReference type="GO" id="GO:0034605">
    <property type="term" value="P:cellular response to heat"/>
    <property type="evidence" value="ECO:0007669"/>
    <property type="project" value="TreeGrafter"/>
</dbReference>
<dbReference type="Pfam" id="PF00004">
    <property type="entry name" value="AAA"/>
    <property type="match status" value="1"/>
</dbReference>
<organism evidence="11 12">
    <name type="scientific">Gossypium gossypioides</name>
    <name type="common">Mexican cotton</name>
    <name type="synonym">Selera gossypioides</name>
    <dbReference type="NCBI Taxonomy" id="34282"/>
    <lineage>
        <taxon>Eukaryota</taxon>
        <taxon>Viridiplantae</taxon>
        <taxon>Streptophyta</taxon>
        <taxon>Embryophyta</taxon>
        <taxon>Tracheophyta</taxon>
        <taxon>Spermatophyta</taxon>
        <taxon>Magnoliopsida</taxon>
        <taxon>eudicotyledons</taxon>
        <taxon>Gunneridae</taxon>
        <taxon>Pentapetalae</taxon>
        <taxon>rosids</taxon>
        <taxon>malvids</taxon>
        <taxon>Malvales</taxon>
        <taxon>Malvaceae</taxon>
        <taxon>Malvoideae</taxon>
        <taxon>Gossypium</taxon>
    </lineage>
</organism>
<dbReference type="InterPro" id="IPR003593">
    <property type="entry name" value="AAA+_ATPase"/>
</dbReference>
<evidence type="ECO:0000256" key="9">
    <source>
        <dbReference type="SAM" id="Coils"/>
    </source>
</evidence>
<dbReference type="Pfam" id="PF02861">
    <property type="entry name" value="Clp_N"/>
    <property type="match status" value="1"/>
</dbReference>
<evidence type="ECO:0000256" key="7">
    <source>
        <dbReference type="PROSITE-ProRule" id="PRU01251"/>
    </source>
</evidence>
<gene>
    <name evidence="11" type="ORF">Gogos_001854</name>
</gene>
<dbReference type="PROSITE" id="PS51903">
    <property type="entry name" value="CLP_R"/>
    <property type="match status" value="1"/>
</dbReference>
<evidence type="ECO:0000313" key="12">
    <source>
        <dbReference type="Proteomes" id="UP000593579"/>
    </source>
</evidence>